<evidence type="ECO:0000313" key="14">
    <source>
        <dbReference type="Proteomes" id="UP000183567"/>
    </source>
</evidence>
<dbReference type="AlphaFoldDB" id="A0A1J8R4V3"/>
<feature type="non-terminal residue" evidence="13">
    <location>
        <position position="106"/>
    </location>
</feature>
<dbReference type="GO" id="GO:0004497">
    <property type="term" value="F:monooxygenase activity"/>
    <property type="evidence" value="ECO:0007669"/>
    <property type="project" value="UniProtKB-KW"/>
</dbReference>
<dbReference type="PROSITE" id="PS00086">
    <property type="entry name" value="CYTOCHROME_P450"/>
    <property type="match status" value="1"/>
</dbReference>
<comment type="similarity">
    <text evidence="3 12">Belongs to the cytochrome P450 family.</text>
</comment>
<evidence type="ECO:0000256" key="4">
    <source>
        <dbReference type="ARBA" id="ARBA00022617"/>
    </source>
</evidence>
<keyword evidence="11" id="KW-0472">Membrane</keyword>
<evidence type="ECO:0000256" key="2">
    <source>
        <dbReference type="ARBA" id="ARBA00004167"/>
    </source>
</evidence>
<reference evidence="13 14" key="1">
    <citation type="submission" date="2016-03" db="EMBL/GenBank/DDBJ databases">
        <title>Comparative genomics of the ectomycorrhizal sister species Rhizopogon vinicolor and Rhizopogon vesiculosus (Basidiomycota: Boletales) reveals a divergence of the mating type B locus.</title>
        <authorList>
            <person name="Mujic A.B."/>
            <person name="Kuo A."/>
            <person name="Tritt A."/>
            <person name="Lipzen A."/>
            <person name="Chen C."/>
            <person name="Johnson J."/>
            <person name="Sharma A."/>
            <person name="Barry K."/>
            <person name="Grigoriev I.V."/>
            <person name="Spatafora J.W."/>
        </authorList>
    </citation>
    <scope>NUCLEOTIDE SEQUENCE [LARGE SCALE GENOMIC DNA]</scope>
    <source>
        <strain evidence="13 14">AM-OR11-056</strain>
    </source>
</reference>
<keyword evidence="4 12" id="KW-0349">Heme</keyword>
<dbReference type="InterPro" id="IPR050364">
    <property type="entry name" value="Cytochrome_P450_fung"/>
</dbReference>
<protein>
    <recommendedName>
        <fullName evidence="15">Cytochrome P450</fullName>
    </recommendedName>
</protein>
<dbReference type="OrthoDB" id="2685000at2759"/>
<dbReference type="GO" id="GO:0020037">
    <property type="term" value="F:heme binding"/>
    <property type="evidence" value="ECO:0007669"/>
    <property type="project" value="InterPro"/>
</dbReference>
<evidence type="ECO:0000256" key="11">
    <source>
        <dbReference type="ARBA" id="ARBA00023136"/>
    </source>
</evidence>
<evidence type="ECO:0000256" key="8">
    <source>
        <dbReference type="ARBA" id="ARBA00023002"/>
    </source>
</evidence>
<evidence type="ECO:0000256" key="6">
    <source>
        <dbReference type="ARBA" id="ARBA00022723"/>
    </source>
</evidence>
<evidence type="ECO:0000256" key="12">
    <source>
        <dbReference type="RuleBase" id="RU000461"/>
    </source>
</evidence>
<comment type="subcellular location">
    <subcellularLocation>
        <location evidence="2">Membrane</location>
        <topology evidence="2">Single-pass membrane protein</topology>
    </subcellularLocation>
</comment>
<gene>
    <name evidence="13" type="ORF">AZE42_13606</name>
</gene>
<evidence type="ECO:0000256" key="7">
    <source>
        <dbReference type="ARBA" id="ARBA00022989"/>
    </source>
</evidence>
<keyword evidence="9 12" id="KW-0408">Iron</keyword>
<dbReference type="Gene3D" id="1.10.630.10">
    <property type="entry name" value="Cytochrome P450"/>
    <property type="match status" value="1"/>
</dbReference>
<keyword evidence="7" id="KW-1133">Transmembrane helix</keyword>
<dbReference type="PANTHER" id="PTHR46300:SF2">
    <property type="entry name" value="CYTOCHROME P450 MONOOXYGENASE ALNH-RELATED"/>
    <property type="match status" value="1"/>
</dbReference>
<evidence type="ECO:0000256" key="9">
    <source>
        <dbReference type="ARBA" id="ARBA00023004"/>
    </source>
</evidence>
<comment type="cofactor">
    <cofactor evidence="1">
        <name>heme</name>
        <dbReference type="ChEBI" id="CHEBI:30413"/>
    </cofactor>
</comment>
<evidence type="ECO:0000256" key="5">
    <source>
        <dbReference type="ARBA" id="ARBA00022692"/>
    </source>
</evidence>
<organism evidence="13 14">
    <name type="scientific">Rhizopogon vesiculosus</name>
    <dbReference type="NCBI Taxonomy" id="180088"/>
    <lineage>
        <taxon>Eukaryota</taxon>
        <taxon>Fungi</taxon>
        <taxon>Dikarya</taxon>
        <taxon>Basidiomycota</taxon>
        <taxon>Agaricomycotina</taxon>
        <taxon>Agaricomycetes</taxon>
        <taxon>Agaricomycetidae</taxon>
        <taxon>Boletales</taxon>
        <taxon>Suillineae</taxon>
        <taxon>Rhizopogonaceae</taxon>
        <taxon>Rhizopogon</taxon>
    </lineage>
</organism>
<dbReference type="GO" id="GO:0016020">
    <property type="term" value="C:membrane"/>
    <property type="evidence" value="ECO:0007669"/>
    <property type="project" value="UniProtKB-SubCell"/>
</dbReference>
<dbReference type="Proteomes" id="UP000183567">
    <property type="component" value="Unassembled WGS sequence"/>
</dbReference>
<dbReference type="PANTHER" id="PTHR46300">
    <property type="entry name" value="P450, PUTATIVE (EUROFUNG)-RELATED-RELATED"/>
    <property type="match status" value="1"/>
</dbReference>
<dbReference type="GO" id="GO:0016705">
    <property type="term" value="F:oxidoreductase activity, acting on paired donors, with incorporation or reduction of molecular oxygen"/>
    <property type="evidence" value="ECO:0007669"/>
    <property type="project" value="InterPro"/>
</dbReference>
<accession>A0A1J8R4V3</accession>
<keyword evidence="5" id="KW-0812">Transmembrane</keyword>
<evidence type="ECO:0000313" key="13">
    <source>
        <dbReference type="EMBL" id="OJA16802.1"/>
    </source>
</evidence>
<keyword evidence="14" id="KW-1185">Reference proteome</keyword>
<keyword evidence="10 12" id="KW-0503">Monooxygenase</keyword>
<dbReference type="SUPFAM" id="SSF48264">
    <property type="entry name" value="Cytochrome P450"/>
    <property type="match status" value="1"/>
</dbReference>
<keyword evidence="6 12" id="KW-0479">Metal-binding</keyword>
<evidence type="ECO:0000256" key="3">
    <source>
        <dbReference type="ARBA" id="ARBA00010617"/>
    </source>
</evidence>
<evidence type="ECO:0000256" key="1">
    <source>
        <dbReference type="ARBA" id="ARBA00001971"/>
    </source>
</evidence>
<name>A0A1J8R4V3_9AGAM</name>
<dbReference type="EMBL" id="LVVM01002349">
    <property type="protein sequence ID" value="OJA16802.1"/>
    <property type="molecule type" value="Genomic_DNA"/>
</dbReference>
<proteinExistence type="inferred from homology"/>
<dbReference type="STRING" id="180088.A0A1J8R4V3"/>
<dbReference type="InterPro" id="IPR017972">
    <property type="entry name" value="Cyt_P450_CS"/>
</dbReference>
<evidence type="ECO:0008006" key="15">
    <source>
        <dbReference type="Google" id="ProtNLM"/>
    </source>
</evidence>
<dbReference type="InterPro" id="IPR001128">
    <property type="entry name" value="Cyt_P450"/>
</dbReference>
<keyword evidence="8 12" id="KW-0560">Oxidoreductase</keyword>
<dbReference type="Pfam" id="PF00067">
    <property type="entry name" value="p450"/>
    <property type="match status" value="1"/>
</dbReference>
<sequence length="106" mass="11864">MAHNPEKYPEPESFCPDRFLTPDGTLNDDTVPWIFGFGRRRCPGRDIGDASLWCAIACILATFTIKKPIGPAPEIKWVSGFTSHPLPFTCRFVLRNAQDAQGLTRL</sequence>
<dbReference type="GO" id="GO:0005506">
    <property type="term" value="F:iron ion binding"/>
    <property type="evidence" value="ECO:0007669"/>
    <property type="project" value="InterPro"/>
</dbReference>
<comment type="caution">
    <text evidence="13">The sequence shown here is derived from an EMBL/GenBank/DDBJ whole genome shotgun (WGS) entry which is preliminary data.</text>
</comment>
<evidence type="ECO:0000256" key="10">
    <source>
        <dbReference type="ARBA" id="ARBA00023033"/>
    </source>
</evidence>
<dbReference type="InterPro" id="IPR036396">
    <property type="entry name" value="Cyt_P450_sf"/>
</dbReference>